<dbReference type="Proteomes" id="UP000327085">
    <property type="component" value="Chromosome 6"/>
</dbReference>
<gene>
    <name evidence="1" type="ORF">ALMOND_2B003156</name>
</gene>
<dbReference type="EMBL" id="CABIKO010000047">
    <property type="protein sequence ID" value="VVA20757.1"/>
    <property type="molecule type" value="Genomic_DNA"/>
</dbReference>
<dbReference type="InParanoid" id="A0A5E4EYB6"/>
<proteinExistence type="predicted"/>
<dbReference type="AlphaFoldDB" id="A0A5E4EYB6"/>
<reference evidence="2" key="1">
    <citation type="journal article" date="2020" name="Plant J.">
        <title>Transposons played a major role in the diversification between the closely related almond and peach genomes: results from the almond genome sequence.</title>
        <authorList>
            <person name="Alioto T."/>
            <person name="Alexiou K.G."/>
            <person name="Bardil A."/>
            <person name="Barteri F."/>
            <person name="Castanera R."/>
            <person name="Cruz F."/>
            <person name="Dhingra A."/>
            <person name="Duval H."/>
            <person name="Fernandez I Marti A."/>
            <person name="Frias L."/>
            <person name="Galan B."/>
            <person name="Garcia J.L."/>
            <person name="Howad W."/>
            <person name="Gomez-Garrido J."/>
            <person name="Gut M."/>
            <person name="Julca I."/>
            <person name="Morata J."/>
            <person name="Puigdomenech P."/>
            <person name="Ribeca P."/>
            <person name="Rubio Cabetas M.J."/>
            <person name="Vlasova A."/>
            <person name="Wirthensohn M."/>
            <person name="Garcia-Mas J."/>
            <person name="Gabaldon T."/>
            <person name="Casacuberta J.M."/>
            <person name="Arus P."/>
        </authorList>
    </citation>
    <scope>NUCLEOTIDE SEQUENCE [LARGE SCALE GENOMIC DNA]</scope>
    <source>
        <strain evidence="2">cv. Texas</strain>
    </source>
</reference>
<protein>
    <submittedName>
        <fullName evidence="1">PREDICTED: PRUPE_6G203400</fullName>
    </submittedName>
</protein>
<accession>A0A5E4EYB6</accession>
<dbReference type="Gramene" id="VVA20757">
    <property type="protein sequence ID" value="VVA20757"/>
    <property type="gene ID" value="Prudul26B003156"/>
</dbReference>
<organism evidence="1 2">
    <name type="scientific">Prunus dulcis</name>
    <name type="common">Almond</name>
    <name type="synonym">Amygdalus dulcis</name>
    <dbReference type="NCBI Taxonomy" id="3755"/>
    <lineage>
        <taxon>Eukaryota</taxon>
        <taxon>Viridiplantae</taxon>
        <taxon>Streptophyta</taxon>
        <taxon>Embryophyta</taxon>
        <taxon>Tracheophyta</taxon>
        <taxon>Spermatophyta</taxon>
        <taxon>Magnoliopsida</taxon>
        <taxon>eudicotyledons</taxon>
        <taxon>Gunneridae</taxon>
        <taxon>Pentapetalae</taxon>
        <taxon>rosids</taxon>
        <taxon>fabids</taxon>
        <taxon>Rosales</taxon>
        <taxon>Rosaceae</taxon>
        <taxon>Amygdaloideae</taxon>
        <taxon>Amygdaleae</taxon>
        <taxon>Prunus</taxon>
    </lineage>
</organism>
<name>A0A5E4EYB6_PRUDU</name>
<evidence type="ECO:0000313" key="1">
    <source>
        <dbReference type="EMBL" id="VVA20757.1"/>
    </source>
</evidence>
<sequence>MEDTKTLLTQITGEGFTHIHRNANSVAYRVTKFATHIDMTLRGLAGGRGVGDSIEVNHIRSCCLIRWLSVLVDTDCFVGPTDSWLIGPCPANTVPKYGNTVGGQFPFAWKNLNSRTEATLLYLVFQHYPSSLFYFFL</sequence>
<evidence type="ECO:0000313" key="2">
    <source>
        <dbReference type="Proteomes" id="UP000327085"/>
    </source>
</evidence>